<proteinExistence type="predicted"/>
<comment type="caution">
    <text evidence="4">The sequence shown here is derived from an EMBL/GenBank/DDBJ whole genome shotgun (WGS) entry which is preliminary data.</text>
</comment>
<gene>
    <name evidence="4" type="ORF">H2C83_09405</name>
</gene>
<accession>A0A7W2ASC3</accession>
<keyword evidence="5" id="KW-1185">Reference proteome</keyword>
<name>A0A7W2ASC3_9BACL</name>
<dbReference type="GO" id="GO:0051213">
    <property type="term" value="F:dioxygenase activity"/>
    <property type="evidence" value="ECO:0007669"/>
    <property type="project" value="UniProtKB-KW"/>
</dbReference>
<dbReference type="CDD" id="cd06992">
    <property type="entry name" value="cupin_GDO-like_C"/>
    <property type="match status" value="1"/>
</dbReference>
<evidence type="ECO:0000259" key="3">
    <source>
        <dbReference type="Pfam" id="PF07883"/>
    </source>
</evidence>
<dbReference type="Pfam" id="PF07883">
    <property type="entry name" value="Cupin_2"/>
    <property type="match status" value="2"/>
</dbReference>
<evidence type="ECO:0000256" key="2">
    <source>
        <dbReference type="ARBA" id="ARBA00023002"/>
    </source>
</evidence>
<dbReference type="Proteomes" id="UP000538292">
    <property type="component" value="Unassembled WGS sequence"/>
</dbReference>
<sequence>MAEKNEFIKSQMVKKFNDEIEKFHLGPLWNALPDLMNKEPEPQAVPYLWKWETLYTKLMKAREIFTPERGGERRAIYLQNPGLKERKPWGWASATQTLYAAVQLILPGETAPSHRHSQNALRFISKGQGSYTIVEGERIFMQEGDFLITPQGLWHGHAHPGDKPIIWMDVLDIPFVYAIGGTFFESYPETIQKPEIPDNYKSRRYPGGMVRPVSDRTPQIAPLSSFRWSRTQAALEGLSNFEPDPYDGYAVEYINPSTGKTANPNIAAWMHKLPAGYHSKAHRHTSSTIFHVFKGSGYSVIGGVRFAWEEGDFFIVPNWAWHEHAASEDTYLFSVSDYPIMEKLGLQHEESYEGYQKIISEFKPLLPDRS</sequence>
<evidence type="ECO:0000256" key="1">
    <source>
        <dbReference type="ARBA" id="ARBA00022964"/>
    </source>
</evidence>
<dbReference type="PANTHER" id="PTHR41517">
    <property type="entry name" value="1,2-DIOXYGENASE PROTEIN-RELATED"/>
    <property type="match status" value="1"/>
</dbReference>
<dbReference type="InterPro" id="IPR014710">
    <property type="entry name" value="RmlC-like_jellyroll"/>
</dbReference>
<dbReference type="EMBL" id="JACEOL010000030">
    <property type="protein sequence ID" value="MBA4602525.1"/>
    <property type="molecule type" value="Genomic_DNA"/>
</dbReference>
<keyword evidence="2" id="KW-0560">Oxidoreductase</keyword>
<feature type="domain" description="Cupin type-2" evidence="3">
    <location>
        <begin position="271"/>
        <end position="330"/>
    </location>
</feature>
<dbReference type="Gene3D" id="2.60.120.10">
    <property type="entry name" value="Jelly Rolls"/>
    <property type="match status" value="1"/>
</dbReference>
<feature type="domain" description="Cupin type-2" evidence="3">
    <location>
        <begin position="103"/>
        <end position="170"/>
    </location>
</feature>
<keyword evidence="1" id="KW-0223">Dioxygenase</keyword>
<dbReference type="PANTHER" id="PTHR41517:SF1">
    <property type="entry name" value="CUPIN"/>
    <property type="match status" value="1"/>
</dbReference>
<evidence type="ECO:0000313" key="5">
    <source>
        <dbReference type="Proteomes" id="UP000538292"/>
    </source>
</evidence>
<dbReference type="InterPro" id="IPR047183">
    <property type="entry name" value="GDO-like"/>
</dbReference>
<dbReference type="RefSeq" id="WP_181740127.1">
    <property type="nucleotide sequence ID" value="NZ_JACEOL010000030.1"/>
</dbReference>
<evidence type="ECO:0000313" key="4">
    <source>
        <dbReference type="EMBL" id="MBA4602525.1"/>
    </source>
</evidence>
<dbReference type="SUPFAM" id="SSF51182">
    <property type="entry name" value="RmlC-like cupins"/>
    <property type="match status" value="1"/>
</dbReference>
<dbReference type="InterPro" id="IPR011051">
    <property type="entry name" value="RmlC_Cupin_sf"/>
</dbReference>
<protein>
    <submittedName>
        <fullName evidence="4">Cupin domain-containing protein</fullName>
    </submittedName>
</protein>
<organism evidence="4 5">
    <name type="scientific">Thermoactinomyces mirandus</name>
    <dbReference type="NCBI Taxonomy" id="2756294"/>
    <lineage>
        <taxon>Bacteria</taxon>
        <taxon>Bacillati</taxon>
        <taxon>Bacillota</taxon>
        <taxon>Bacilli</taxon>
        <taxon>Bacillales</taxon>
        <taxon>Thermoactinomycetaceae</taxon>
        <taxon>Thermoactinomyces</taxon>
    </lineage>
</organism>
<reference evidence="4 5" key="1">
    <citation type="submission" date="2020-07" db="EMBL/GenBank/DDBJ databases">
        <title>Thermoactinomyces phylogeny.</title>
        <authorList>
            <person name="Dunlap C."/>
        </authorList>
    </citation>
    <scope>NUCLEOTIDE SEQUENCE [LARGE SCALE GENOMIC DNA]</scope>
    <source>
        <strain evidence="4 5">AMNI-1</strain>
    </source>
</reference>
<dbReference type="CDD" id="cd02216">
    <property type="entry name" value="cupin_GDO-like_N"/>
    <property type="match status" value="1"/>
</dbReference>
<dbReference type="AlphaFoldDB" id="A0A7W2ASC3"/>
<dbReference type="InterPro" id="IPR013096">
    <property type="entry name" value="Cupin_2"/>
</dbReference>